<comment type="similarity">
    <text evidence="1 6">Belongs to the glycosyl hydrolase 43 family.</text>
</comment>
<dbReference type="SUPFAM" id="SSF75005">
    <property type="entry name" value="Arabinanase/levansucrase/invertase"/>
    <property type="match status" value="1"/>
</dbReference>
<dbReference type="Gene3D" id="2.115.10.20">
    <property type="entry name" value="Glycosyl hydrolase domain, family 43"/>
    <property type="match status" value="1"/>
</dbReference>
<dbReference type="Gene3D" id="2.60.120.200">
    <property type="match status" value="1"/>
</dbReference>
<evidence type="ECO:0000256" key="1">
    <source>
        <dbReference type="ARBA" id="ARBA00009865"/>
    </source>
</evidence>
<dbReference type="GO" id="GO:0004553">
    <property type="term" value="F:hydrolase activity, hydrolyzing O-glycosyl compounds"/>
    <property type="evidence" value="ECO:0007669"/>
    <property type="project" value="InterPro"/>
</dbReference>
<dbReference type="KEGG" id="wei:EQG49_08710"/>
<reference evidence="9" key="1">
    <citation type="submission" date="2019-03" db="EMBL/GenBank/DDBJ databases">
        <title>Weissella sp. 26KH-42 Genome sequencing.</title>
        <authorList>
            <person name="Heo J."/>
            <person name="Kim S.-J."/>
            <person name="Kim J.-S."/>
            <person name="Hong S.-B."/>
            <person name="Kwon S.-W."/>
        </authorList>
    </citation>
    <scope>NUCLEOTIDE SEQUENCE [LARGE SCALE GENOMIC DNA]</scope>
    <source>
        <strain evidence="9">26KH-42</strain>
    </source>
</reference>
<evidence type="ECO:0000256" key="3">
    <source>
        <dbReference type="ARBA" id="ARBA00023295"/>
    </source>
</evidence>
<dbReference type="PANTHER" id="PTHR42812">
    <property type="entry name" value="BETA-XYLOSIDASE"/>
    <property type="match status" value="1"/>
</dbReference>
<feature type="active site" description="Proton donor" evidence="4">
    <location>
        <position position="187"/>
    </location>
</feature>
<feature type="site" description="Important for catalytic activity, responsible for pKa modulation of the active site Glu and correct orientation of both the proton donor and substrate" evidence="5">
    <location>
        <position position="127"/>
    </location>
</feature>
<evidence type="ECO:0000256" key="4">
    <source>
        <dbReference type="PIRSR" id="PIRSR606710-1"/>
    </source>
</evidence>
<evidence type="ECO:0000259" key="7">
    <source>
        <dbReference type="Pfam" id="PF17851"/>
    </source>
</evidence>
<evidence type="ECO:0000313" key="9">
    <source>
        <dbReference type="Proteomes" id="UP000292886"/>
    </source>
</evidence>
<evidence type="ECO:0000256" key="5">
    <source>
        <dbReference type="PIRSR" id="PIRSR606710-2"/>
    </source>
</evidence>
<dbReference type="InterPro" id="IPR041542">
    <property type="entry name" value="GH43_C2"/>
</dbReference>
<gene>
    <name evidence="8" type="ORF">EQG49_08710</name>
</gene>
<keyword evidence="3 6" id="KW-0326">Glycosidase</keyword>
<evidence type="ECO:0000256" key="2">
    <source>
        <dbReference type="ARBA" id="ARBA00022801"/>
    </source>
</evidence>
<proteinExistence type="inferred from homology"/>
<evidence type="ECO:0000256" key="6">
    <source>
        <dbReference type="RuleBase" id="RU361187"/>
    </source>
</evidence>
<organism evidence="8 9">
    <name type="scientific">Periweissella cryptocerci</name>
    <dbReference type="NCBI Taxonomy" id="2506420"/>
    <lineage>
        <taxon>Bacteria</taxon>
        <taxon>Bacillati</taxon>
        <taxon>Bacillota</taxon>
        <taxon>Bacilli</taxon>
        <taxon>Lactobacillales</taxon>
        <taxon>Lactobacillaceae</taxon>
        <taxon>Periweissella</taxon>
    </lineage>
</organism>
<dbReference type="SUPFAM" id="SSF49899">
    <property type="entry name" value="Concanavalin A-like lectins/glucanases"/>
    <property type="match status" value="1"/>
</dbReference>
<dbReference type="GO" id="GO:0005975">
    <property type="term" value="P:carbohydrate metabolic process"/>
    <property type="evidence" value="ECO:0007669"/>
    <property type="project" value="InterPro"/>
</dbReference>
<dbReference type="InterPro" id="IPR013320">
    <property type="entry name" value="ConA-like_dom_sf"/>
</dbReference>
<dbReference type="CDD" id="cd09000">
    <property type="entry name" value="GH43_SXA-like"/>
    <property type="match status" value="1"/>
</dbReference>
<feature type="domain" description="Beta-xylosidase C-terminal Concanavalin A-like" evidence="7">
    <location>
        <begin position="336"/>
        <end position="536"/>
    </location>
</feature>
<name>A0A4P6YUW0_9LACO</name>
<dbReference type="AlphaFoldDB" id="A0A4P6YUW0"/>
<dbReference type="PANTHER" id="PTHR42812:SF12">
    <property type="entry name" value="BETA-XYLOSIDASE-RELATED"/>
    <property type="match status" value="1"/>
</dbReference>
<dbReference type="OrthoDB" id="9801455at2"/>
<keyword evidence="2 6" id="KW-0378">Hydrolase</keyword>
<dbReference type="RefSeq" id="WP_133363627.1">
    <property type="nucleotide sequence ID" value="NZ_CP037940.1"/>
</dbReference>
<dbReference type="InterPro" id="IPR051795">
    <property type="entry name" value="Glycosyl_Hydrlase_43"/>
</dbReference>
<feature type="active site" description="Proton acceptor" evidence="4">
    <location>
        <position position="14"/>
    </location>
</feature>
<accession>A0A4P6YUW0</accession>
<dbReference type="Proteomes" id="UP000292886">
    <property type="component" value="Chromosome"/>
</dbReference>
<dbReference type="Pfam" id="PF04616">
    <property type="entry name" value="Glyco_hydro_43"/>
    <property type="match status" value="1"/>
</dbReference>
<protein>
    <submittedName>
        <fullName evidence="8">Glycoside hydrolase family 43 protein</fullName>
    </submittedName>
</protein>
<dbReference type="EMBL" id="CP037940">
    <property type="protein sequence ID" value="QBO36550.1"/>
    <property type="molecule type" value="Genomic_DNA"/>
</dbReference>
<keyword evidence="9" id="KW-1185">Reference proteome</keyword>
<dbReference type="InterPro" id="IPR023296">
    <property type="entry name" value="Glyco_hydro_beta-prop_sf"/>
</dbReference>
<dbReference type="Pfam" id="PF17851">
    <property type="entry name" value="GH43_C2"/>
    <property type="match status" value="1"/>
</dbReference>
<sequence length="546" mass="62242">MQIQNPVLPGFNADPSIIRVEDTYYIANSTFEWFPGVQIHSSKDLVHWNLITHPLSNTTLLDMKGNPASGGIWAPDLSYADGKFWLIYTDVKITDGAFKDMTNYLTTAEDIMGPWSEPIKMNGVGFDASLFHDDDGRKYLIQQTWDHREYKHPFDGLTLTEYNVKEERLMPETARTVWRGTDVKLVEGPHIYKMNGFYYIFAAEGGTVFTHQEVVARSKSLDADSFEVQPGEVFLTNFDTPYSYLQKQGHGALVETPGGEFYYASLTGRPWNHENESVTDPRGWSTLGRETAIQKVEWDEEGWPHIVGGHGGQQFVDAPKDAILTEAPADHSQHSDFDTPEMDINFNTLRVPFDNKMGEIKDGSLFLKGQGSLANQFDLSLIARRWQAFYFDATTKVKFDAKSYQAMAGLTNYYNNKHFSTISITWNEVNGHVIELTQNDRDSYTSFLKDDAIKIPEGTEWVWFRTKVRKESYTYEYSFDGTNFIEIPVVFDAAILSDDYVNQTMGGFFTGAFVGMYAMDYSGYGETAEFDFFDYKEYGEFADDVK</sequence>
<dbReference type="InterPro" id="IPR006710">
    <property type="entry name" value="Glyco_hydro_43"/>
</dbReference>
<evidence type="ECO:0000313" key="8">
    <source>
        <dbReference type="EMBL" id="QBO36550.1"/>
    </source>
</evidence>